<dbReference type="GO" id="GO:0006364">
    <property type="term" value="P:rRNA processing"/>
    <property type="evidence" value="ECO:0007669"/>
    <property type="project" value="TreeGrafter"/>
</dbReference>
<dbReference type="PANTHER" id="PTHR34105:SF1">
    <property type="entry name" value="PROLINE-, GLUTAMIC ACID- AND LEUCINE-RICH PROTEIN 1"/>
    <property type="match status" value="1"/>
</dbReference>
<reference evidence="7" key="1">
    <citation type="submission" date="2021-08" db="EMBL/GenBank/DDBJ databases">
        <title>Global Aspergillus fumigatus from environmental and clinical sources.</title>
        <authorList>
            <person name="Barber A."/>
            <person name="Sae-Ong T."/>
        </authorList>
    </citation>
    <scope>NUCLEOTIDE SEQUENCE</scope>
    <source>
        <strain evidence="7">NRZ-2016-071</strain>
    </source>
</reference>
<evidence type="ECO:0000256" key="3">
    <source>
        <dbReference type="ARBA" id="ARBA00021502"/>
    </source>
</evidence>
<dbReference type="GO" id="GO:0005634">
    <property type="term" value="C:nucleus"/>
    <property type="evidence" value="ECO:0007669"/>
    <property type="project" value="UniProtKB-SubCell"/>
</dbReference>
<evidence type="ECO:0000256" key="5">
    <source>
        <dbReference type="SAM" id="MobiDB-lite"/>
    </source>
</evidence>
<dbReference type="AlphaFoldDB" id="A0A9P8NKD7"/>
<evidence type="ECO:0000256" key="2">
    <source>
        <dbReference type="ARBA" id="ARBA00010511"/>
    </source>
</evidence>
<evidence type="ECO:0000256" key="1">
    <source>
        <dbReference type="ARBA" id="ARBA00004123"/>
    </source>
</evidence>
<evidence type="ECO:0000313" key="8">
    <source>
        <dbReference type="Proteomes" id="UP000813423"/>
    </source>
</evidence>
<dbReference type="EMBL" id="JAIBSC010000022">
    <property type="protein sequence ID" value="KAH1908108.1"/>
    <property type="molecule type" value="Genomic_DNA"/>
</dbReference>
<accession>A0A9P8NKD7</accession>
<dbReference type="OMA" id="GGWEILR"/>
<name>A0A9P8NKD7_ASPFM</name>
<proteinExistence type="inferred from homology"/>
<comment type="caution">
    <text evidence="7">The sequence shown here is derived from an EMBL/GenBank/DDBJ whole genome shotgun (WGS) entry which is preliminary data.</text>
</comment>
<feature type="compositionally biased region" description="Acidic residues" evidence="5">
    <location>
        <begin position="784"/>
        <end position="801"/>
    </location>
</feature>
<dbReference type="PANTHER" id="PTHR34105">
    <property type="entry name" value="PROLINE-, GLUTAMIC ACID- AND LEUCINE-RICH PROTEIN 1"/>
    <property type="match status" value="1"/>
</dbReference>
<sequence length="801" mass="86033">MASTTLRAVTHRLTTTPVDQLPQIASFLATSLTDCGELLSATQNQKSGKSESDNAVQIHKLKTRLASLLQDRSFEGRWTAVVLVKATVEAGQWEVLRGCEPLVRSLVAILAKPDPISTKKMCIITLTRIFHLTYQYPTLVREITTPSLPGFITSSLNLISVKPASEPIRKLKPNTPFLEIVLSAFLELIARHPTIFRPFSAQIHSILQEIIGATAPTFPGATVDLAEQLFIALHNCAPKNTSAEEWKNACRLTISSAHRAADYVLRGVVEQWESVDATLRQGAQPQDYSQVVADAGPDALGLPGWEGIHAGVERLTVLLRLLARFLTVPTASAVTIPLGLILDLTSRLSAITVPAPGADVPVNLQIGREERDGLWAELPRIHTVCMKLLLSAVDALTTGVVPVAQTILEQSLWVFRAEKFNKDIRTSVYDLVHALLPLIGPSTTKKNISSLADVLRSCCSDILPPTGDSLSSTASDPKGKAKTNQATVNADSFLHPASKQSRQTQASATFPNLKRAASDLLPVVLAFVPIEFLPTSLRAELDRTVILASDKTGMLASVLNPVPAMKGRGTGSSILPFLARRYSTEMEVEGLIRPRMPVLMHAPGISGYGSMVDDNDDEEDEEQEERTTAAVQHAAPELTGFLRPTATPIIQSRRGITEAMEEPAPSMHKRSLPEEINPGMPIAPAASLTDKKFDDVQTKKVRLDTEAVLSQPALGTASPTSFTATAAISIPAASVTATSEPMPMSIAQAATSGADAPMSGTAVVAAEAGDDDSDDEIPTLNIEPDTDEDDEDDEEDVTMDG</sequence>
<protein>
    <recommendedName>
        <fullName evidence="3">Pre-rRNA-processing protein RIX1</fullName>
    </recommendedName>
</protein>
<dbReference type="SUPFAM" id="SSF48371">
    <property type="entry name" value="ARM repeat"/>
    <property type="match status" value="1"/>
</dbReference>
<evidence type="ECO:0000313" key="7">
    <source>
        <dbReference type="EMBL" id="KAH1908108.1"/>
    </source>
</evidence>
<gene>
    <name evidence="7" type="ORF">KXV57_003631</name>
</gene>
<comment type="similarity">
    <text evidence="2">Belongs to the RIX1/PELP1 family.</text>
</comment>
<dbReference type="Pfam" id="PF08167">
    <property type="entry name" value="RIX1"/>
    <property type="match status" value="1"/>
</dbReference>
<comment type="subcellular location">
    <subcellularLocation>
        <location evidence="1">Nucleus</location>
    </subcellularLocation>
</comment>
<evidence type="ECO:0000256" key="4">
    <source>
        <dbReference type="ARBA" id="ARBA00023242"/>
    </source>
</evidence>
<dbReference type="Proteomes" id="UP000813423">
    <property type="component" value="Unassembled WGS sequence"/>
</dbReference>
<organism evidence="7 8">
    <name type="scientific">Aspergillus fumigatus</name>
    <name type="common">Neosartorya fumigata</name>
    <dbReference type="NCBI Taxonomy" id="746128"/>
    <lineage>
        <taxon>Eukaryota</taxon>
        <taxon>Fungi</taxon>
        <taxon>Dikarya</taxon>
        <taxon>Ascomycota</taxon>
        <taxon>Pezizomycotina</taxon>
        <taxon>Eurotiomycetes</taxon>
        <taxon>Eurotiomycetidae</taxon>
        <taxon>Eurotiales</taxon>
        <taxon>Aspergillaceae</taxon>
        <taxon>Aspergillus</taxon>
        <taxon>Aspergillus subgen. Fumigati</taxon>
    </lineage>
</organism>
<feature type="domain" description="Pre-rRNA-processing protein RIX1 N-terminal" evidence="6">
    <location>
        <begin position="6"/>
        <end position="215"/>
    </location>
</feature>
<feature type="compositionally biased region" description="Acidic residues" evidence="5">
    <location>
        <begin position="768"/>
        <end position="777"/>
    </location>
</feature>
<evidence type="ECO:0000259" key="6">
    <source>
        <dbReference type="Pfam" id="PF08167"/>
    </source>
</evidence>
<feature type="region of interest" description="Disordered" evidence="5">
    <location>
        <begin position="750"/>
        <end position="801"/>
    </location>
</feature>
<dbReference type="InterPro" id="IPR016024">
    <property type="entry name" value="ARM-type_fold"/>
</dbReference>
<keyword evidence="4" id="KW-0539">Nucleus</keyword>
<dbReference type="InterPro" id="IPR012583">
    <property type="entry name" value="RIX1_N"/>
</dbReference>